<dbReference type="PANTHER" id="PTHR42760">
    <property type="entry name" value="SHORT-CHAIN DEHYDROGENASES/REDUCTASES FAMILY MEMBER"/>
    <property type="match status" value="1"/>
</dbReference>
<dbReference type="EMBL" id="JAHKKG010000009">
    <property type="protein sequence ID" value="MBU2667439.1"/>
    <property type="molecule type" value="Genomic_DNA"/>
</dbReference>
<dbReference type="CDD" id="cd05233">
    <property type="entry name" value="SDR_c"/>
    <property type="match status" value="1"/>
</dbReference>
<comment type="similarity">
    <text evidence="1 2">Belongs to the short-chain dehydrogenases/reductases (SDR) family.</text>
</comment>
<keyword evidence="4" id="KW-1185">Reference proteome</keyword>
<accession>A0ABS5YVF6</accession>
<dbReference type="InterPro" id="IPR020904">
    <property type="entry name" value="Sc_DH/Rdtase_CS"/>
</dbReference>
<dbReference type="SUPFAM" id="SSF51735">
    <property type="entry name" value="NAD(P)-binding Rossmann-fold domains"/>
    <property type="match status" value="1"/>
</dbReference>
<evidence type="ECO:0000313" key="4">
    <source>
        <dbReference type="Proteomes" id="UP001519654"/>
    </source>
</evidence>
<proteinExistence type="inferred from homology"/>
<dbReference type="RefSeq" id="WP_215791701.1">
    <property type="nucleotide sequence ID" value="NZ_JAHKKG010000009.1"/>
</dbReference>
<reference evidence="3 4" key="1">
    <citation type="submission" date="2021-06" db="EMBL/GenBank/DDBJ databases">
        <title>Actinoplanes lichenicola sp. nov., and Actinoplanes ovalisporus sp. nov., isolated from lichen in Thailand.</title>
        <authorList>
            <person name="Saeng-In P."/>
            <person name="Kanchanasin P."/>
            <person name="Yuki M."/>
            <person name="Kudo T."/>
            <person name="Ohkuma M."/>
            <person name="Phongsopitanun W."/>
            <person name="Tanasupawat S."/>
        </authorList>
    </citation>
    <scope>NUCLEOTIDE SEQUENCE [LARGE SCALE GENOMIC DNA]</scope>
    <source>
        <strain evidence="3 4">NBRC 110975</strain>
    </source>
</reference>
<organism evidence="3 4">
    <name type="scientific">Paractinoplanes bogorensis</name>
    <dbReference type="NCBI Taxonomy" id="1610840"/>
    <lineage>
        <taxon>Bacteria</taxon>
        <taxon>Bacillati</taxon>
        <taxon>Actinomycetota</taxon>
        <taxon>Actinomycetes</taxon>
        <taxon>Micromonosporales</taxon>
        <taxon>Micromonosporaceae</taxon>
        <taxon>Paractinoplanes</taxon>
    </lineage>
</organism>
<dbReference type="Proteomes" id="UP001519654">
    <property type="component" value="Unassembled WGS sequence"/>
</dbReference>
<dbReference type="Pfam" id="PF00106">
    <property type="entry name" value="adh_short"/>
    <property type="match status" value="1"/>
</dbReference>
<name>A0ABS5YVF6_9ACTN</name>
<evidence type="ECO:0000256" key="2">
    <source>
        <dbReference type="RuleBase" id="RU000363"/>
    </source>
</evidence>
<dbReference type="PRINTS" id="PR00080">
    <property type="entry name" value="SDRFAMILY"/>
</dbReference>
<sequence>MDVAIVTGAGSGLGRHLAVGLAEDGAHVIAADIDLSAATSTAAQIGGTAFRCDVTSPSAAADLIAAAVDLGGPHVLINNAGGWTPGDQFPAAPYEAWSGTLDLNLRAPMHLTQLALEPMARVGGGAILNIASSAGVEDSPYGSPEYGAAKAGLVRFTTTLGDPGRIGGTRVMCLVPNWIGLERAHAELAAMSPDERAQASPLIPPSKVVAAALGLLRAGTGGTVLELVGSLP</sequence>
<evidence type="ECO:0000256" key="1">
    <source>
        <dbReference type="ARBA" id="ARBA00006484"/>
    </source>
</evidence>
<dbReference type="Gene3D" id="3.40.50.720">
    <property type="entry name" value="NAD(P)-binding Rossmann-like Domain"/>
    <property type="match status" value="1"/>
</dbReference>
<comment type="caution">
    <text evidence="3">The sequence shown here is derived from an EMBL/GenBank/DDBJ whole genome shotgun (WGS) entry which is preliminary data.</text>
</comment>
<dbReference type="PRINTS" id="PR00081">
    <property type="entry name" value="GDHRDH"/>
</dbReference>
<dbReference type="PROSITE" id="PS00061">
    <property type="entry name" value="ADH_SHORT"/>
    <property type="match status" value="1"/>
</dbReference>
<dbReference type="InterPro" id="IPR002347">
    <property type="entry name" value="SDR_fam"/>
</dbReference>
<evidence type="ECO:0000313" key="3">
    <source>
        <dbReference type="EMBL" id="MBU2667439.1"/>
    </source>
</evidence>
<dbReference type="InterPro" id="IPR036291">
    <property type="entry name" value="NAD(P)-bd_dom_sf"/>
</dbReference>
<protein>
    <submittedName>
        <fullName evidence="3">SDR family oxidoreductase</fullName>
    </submittedName>
</protein>
<gene>
    <name evidence="3" type="ORF">KOI35_28400</name>
</gene>